<dbReference type="EMBL" id="CP108169">
    <property type="protein sequence ID" value="WTQ73248.1"/>
    <property type="molecule type" value="Genomic_DNA"/>
</dbReference>
<gene>
    <name evidence="2" type="ORF">OG222_09180</name>
</gene>
<feature type="region of interest" description="Disordered" evidence="1">
    <location>
        <begin position="91"/>
        <end position="111"/>
    </location>
</feature>
<accession>A0AAU1LPF6</accession>
<evidence type="ECO:0000313" key="2">
    <source>
        <dbReference type="EMBL" id="WTQ73248.1"/>
    </source>
</evidence>
<reference evidence="2" key="1">
    <citation type="submission" date="2022-10" db="EMBL/GenBank/DDBJ databases">
        <title>The complete genomes of actinobacterial strains from the NBC collection.</title>
        <authorList>
            <person name="Joergensen T.S."/>
            <person name="Alvarez Arevalo M."/>
            <person name="Sterndorff E.B."/>
            <person name="Faurdal D."/>
            <person name="Vuksanovic O."/>
            <person name="Mourched A.-S."/>
            <person name="Charusanti P."/>
            <person name="Shaw S."/>
            <person name="Blin K."/>
            <person name="Weber T."/>
        </authorList>
    </citation>
    <scope>NUCLEOTIDE SEQUENCE</scope>
    <source>
        <strain evidence="2">NBC_00148</strain>
    </source>
</reference>
<dbReference type="AlphaFoldDB" id="A0AAU1LPF6"/>
<proteinExistence type="predicted"/>
<protein>
    <submittedName>
        <fullName evidence="2">Uncharacterized protein</fullName>
    </submittedName>
</protein>
<sequence>MPPGLALEARERSTSGYVDSAAQCQLSAHNTGEHHGLLDDLEYGTALWLRWSETAVALAALPDCPTVGPGPDGQGCCLFLGHTTQHTWADMDEEVSASEDRPSLIQPGPAH</sequence>
<evidence type="ECO:0000256" key="1">
    <source>
        <dbReference type="SAM" id="MobiDB-lite"/>
    </source>
</evidence>
<organism evidence="2">
    <name type="scientific">Streptomyces sp. NBC_00148</name>
    <dbReference type="NCBI Taxonomy" id="2903626"/>
    <lineage>
        <taxon>Bacteria</taxon>
        <taxon>Bacillati</taxon>
        <taxon>Actinomycetota</taxon>
        <taxon>Actinomycetes</taxon>
        <taxon>Kitasatosporales</taxon>
        <taxon>Streptomycetaceae</taxon>
        <taxon>Streptomyces</taxon>
    </lineage>
</organism>
<name>A0AAU1LPF6_9ACTN</name>